<dbReference type="EMBL" id="JAHRIQ010085589">
    <property type="protein sequence ID" value="MEQ2249537.1"/>
    <property type="molecule type" value="Genomic_DNA"/>
</dbReference>
<organism evidence="1 2">
    <name type="scientific">Ilyodon furcidens</name>
    <name type="common">goldbreast splitfin</name>
    <dbReference type="NCBI Taxonomy" id="33524"/>
    <lineage>
        <taxon>Eukaryota</taxon>
        <taxon>Metazoa</taxon>
        <taxon>Chordata</taxon>
        <taxon>Craniata</taxon>
        <taxon>Vertebrata</taxon>
        <taxon>Euteleostomi</taxon>
        <taxon>Actinopterygii</taxon>
        <taxon>Neopterygii</taxon>
        <taxon>Teleostei</taxon>
        <taxon>Neoteleostei</taxon>
        <taxon>Acanthomorphata</taxon>
        <taxon>Ovalentaria</taxon>
        <taxon>Atherinomorphae</taxon>
        <taxon>Cyprinodontiformes</taxon>
        <taxon>Goodeidae</taxon>
        <taxon>Ilyodon</taxon>
    </lineage>
</organism>
<protein>
    <recommendedName>
        <fullName evidence="3">CUB domain-containing protein</fullName>
    </recommendedName>
</protein>
<reference evidence="1 2" key="1">
    <citation type="submission" date="2021-06" db="EMBL/GenBank/DDBJ databases">
        <authorList>
            <person name="Palmer J.M."/>
        </authorList>
    </citation>
    <scope>NUCLEOTIDE SEQUENCE [LARGE SCALE GENOMIC DNA]</scope>
    <source>
        <strain evidence="2">if_2019</strain>
        <tissue evidence="1">Muscle</tissue>
    </source>
</reference>
<evidence type="ECO:0000313" key="2">
    <source>
        <dbReference type="Proteomes" id="UP001482620"/>
    </source>
</evidence>
<sequence>MPTHSLGPTVYAKAMNKSQAKCAASCRGSGYQYYLLKIDDNDPYTTGLRNGTCDTMFWVDFNTLKQKTTVQFTVHLEKDPKVFNHTMCYEQNRGIILTGNTTNCQQTLIREEGAPVNHSGVSNGTYWVQGVAWLCGNNSYFVLPPPPPAGMVSLHPFSYQTTQF</sequence>
<evidence type="ECO:0000313" key="1">
    <source>
        <dbReference type="EMBL" id="MEQ2249537.1"/>
    </source>
</evidence>
<proteinExistence type="predicted"/>
<gene>
    <name evidence="1" type="ORF">ILYODFUR_030371</name>
</gene>
<dbReference type="Proteomes" id="UP001482620">
    <property type="component" value="Unassembled WGS sequence"/>
</dbReference>
<accession>A0ABV0UYB8</accession>
<keyword evidence="2" id="KW-1185">Reference proteome</keyword>
<name>A0ABV0UYB8_9TELE</name>
<comment type="caution">
    <text evidence="1">The sequence shown here is derived from an EMBL/GenBank/DDBJ whole genome shotgun (WGS) entry which is preliminary data.</text>
</comment>
<evidence type="ECO:0008006" key="3">
    <source>
        <dbReference type="Google" id="ProtNLM"/>
    </source>
</evidence>